<dbReference type="OrthoDB" id="1934719at2759"/>
<evidence type="ECO:0000313" key="1">
    <source>
        <dbReference type="Proteomes" id="UP000235220"/>
    </source>
</evidence>
<accession>A0A6P9ERQ2</accession>
<dbReference type="PANTHER" id="PTHR46890">
    <property type="entry name" value="NON-LTR RETROLELEMENT REVERSE TRANSCRIPTASE-LIKE PROTEIN-RELATED"/>
    <property type="match status" value="1"/>
</dbReference>
<dbReference type="Proteomes" id="UP000235220">
    <property type="component" value="Chromosome 11"/>
</dbReference>
<protein>
    <submittedName>
        <fullName evidence="2">Uncharacterized protein LOC118349845</fullName>
    </submittedName>
</protein>
<name>A0A6P9ERQ2_JUGRE</name>
<dbReference type="AlphaFoldDB" id="A0A6P9ERQ2"/>
<organism evidence="1 2">
    <name type="scientific">Juglans regia</name>
    <name type="common">English walnut</name>
    <dbReference type="NCBI Taxonomy" id="51240"/>
    <lineage>
        <taxon>Eukaryota</taxon>
        <taxon>Viridiplantae</taxon>
        <taxon>Streptophyta</taxon>
        <taxon>Embryophyta</taxon>
        <taxon>Tracheophyta</taxon>
        <taxon>Spermatophyta</taxon>
        <taxon>Magnoliopsida</taxon>
        <taxon>eudicotyledons</taxon>
        <taxon>Gunneridae</taxon>
        <taxon>Pentapetalae</taxon>
        <taxon>rosids</taxon>
        <taxon>fabids</taxon>
        <taxon>Fagales</taxon>
        <taxon>Juglandaceae</taxon>
        <taxon>Juglans</taxon>
    </lineage>
</organism>
<dbReference type="RefSeq" id="XP_035551475.1">
    <property type="nucleotide sequence ID" value="XM_035695582.1"/>
</dbReference>
<dbReference type="InParanoid" id="A0A6P9ERQ2"/>
<sequence>MAKDKALGPDGFSMGFFQKHGAKVVEDFRPISLVSGVYKIISKVLENRLSSMMEHIISKPQNAFIRGRQILDSVLIANECLDHRLREGVPVLVNGTPAGFFNSSRGLRQGDFLPPLLFVIFMEALGRLVKDAVGGVSGLKVNLSKSEMVVVGAVPNINNLARLLDCKVLSLPMKYLGLPLGANLA</sequence>
<dbReference type="GeneID" id="118349845"/>
<dbReference type="KEGG" id="jre:118349845"/>
<keyword evidence="1" id="KW-1185">Reference proteome</keyword>
<dbReference type="InterPro" id="IPR052343">
    <property type="entry name" value="Retrotransposon-Effector_Assoc"/>
</dbReference>
<proteinExistence type="predicted"/>
<gene>
    <name evidence="2" type="primary">LOC118349845</name>
</gene>
<evidence type="ECO:0000313" key="2">
    <source>
        <dbReference type="RefSeq" id="XP_035551475.1"/>
    </source>
</evidence>
<reference evidence="2" key="1">
    <citation type="submission" date="2025-08" db="UniProtKB">
        <authorList>
            <consortium name="RefSeq"/>
        </authorList>
    </citation>
    <scope>IDENTIFICATION</scope>
    <source>
        <tissue evidence="2">Leaves</tissue>
    </source>
</reference>
<dbReference type="PANTHER" id="PTHR46890:SF43">
    <property type="entry name" value="NON-LTR RETROELEMENT REVERSE TRANSCRIPTASE"/>
    <property type="match status" value="1"/>
</dbReference>